<evidence type="ECO:0000313" key="4">
    <source>
        <dbReference type="Proteomes" id="UP001463408"/>
    </source>
</evidence>
<sequence>MSMIDIGKEICVYLTFSSINNEVVEIENFIKIIVDESENIGVRKSAIDNLLSRCHPKWLGDYYIEGVTYQEWTNLISRFYCSLNKFKTKLKD</sequence>
<reference evidence="1 4" key="2">
    <citation type="submission" date="2024-06" db="EMBL/GenBank/DDBJ databases">
        <title>Pangenomics to understand the prophage dynamics in the radiating lineages of P. brasiliense.</title>
        <authorList>
            <person name="Pardeshi L.A."/>
            <person name="Van Duivenbode I."/>
            <person name="Jonkheer E.M."/>
            <person name="Pel M.J.C."/>
            <person name="Kupczok A."/>
            <person name="De Ridder D."/>
            <person name="Smit S."/>
            <person name="Van Der Lee T.J."/>
        </authorList>
    </citation>
    <scope>NUCLEOTIDE SEQUENCE [LARGE SCALE GENOMIC DNA]</scope>
    <source>
        <strain evidence="1 4">PD 8607</strain>
    </source>
</reference>
<name>A0AAE9T0G8_9GAMM</name>
<keyword evidence="4" id="KW-1185">Reference proteome</keyword>
<dbReference type="Proteomes" id="UP001059272">
    <property type="component" value="Chromosome"/>
</dbReference>
<dbReference type="EMBL" id="CP090065">
    <property type="protein sequence ID" value="UVO07417.1"/>
    <property type="molecule type" value="Genomic_DNA"/>
</dbReference>
<reference evidence="2" key="1">
    <citation type="submission" date="2021-12" db="EMBL/GenBank/DDBJ databases">
        <title>Genome sequence of novel Pectobacterium sp. causing blackleg.</title>
        <authorList>
            <person name="Wang J."/>
        </authorList>
    </citation>
    <scope>NUCLEOTIDE SEQUENCE</scope>
    <source>
        <strain evidence="2">BY21311</strain>
    </source>
</reference>
<dbReference type="RefSeq" id="WP_258882870.1">
    <property type="nucleotide sequence ID" value="NZ_CP090065.1"/>
</dbReference>
<dbReference type="Proteomes" id="UP001463408">
    <property type="component" value="Unassembled WGS sequence"/>
</dbReference>
<gene>
    <name evidence="1" type="ORF">ABRQ07_20535</name>
    <name evidence="2" type="ORF">LW347_16220</name>
</gene>
<evidence type="ECO:0000313" key="3">
    <source>
        <dbReference type="Proteomes" id="UP001059272"/>
    </source>
</evidence>
<dbReference type="KEGG" id="ppoo:LW347_16220"/>
<dbReference type="EMBL" id="JBEHEF010000031">
    <property type="protein sequence ID" value="MEQ9939960.1"/>
    <property type="molecule type" value="Genomic_DNA"/>
</dbReference>
<dbReference type="AlphaFoldDB" id="A0AAE9T0G8"/>
<evidence type="ECO:0000313" key="2">
    <source>
        <dbReference type="EMBL" id="UVO07417.1"/>
    </source>
</evidence>
<evidence type="ECO:0000313" key="1">
    <source>
        <dbReference type="EMBL" id="MEQ9939960.1"/>
    </source>
</evidence>
<organism evidence="2 3">
    <name type="scientific">Pectobacterium polonicum</name>
    <dbReference type="NCBI Taxonomy" id="2485124"/>
    <lineage>
        <taxon>Bacteria</taxon>
        <taxon>Pseudomonadati</taxon>
        <taxon>Pseudomonadota</taxon>
        <taxon>Gammaproteobacteria</taxon>
        <taxon>Enterobacterales</taxon>
        <taxon>Pectobacteriaceae</taxon>
        <taxon>Pectobacterium</taxon>
    </lineage>
</organism>
<accession>A0AAE9T0G8</accession>
<proteinExistence type="predicted"/>
<protein>
    <submittedName>
        <fullName evidence="2">Uncharacterized protein</fullName>
    </submittedName>
</protein>